<dbReference type="Gene3D" id="3.40.50.1820">
    <property type="entry name" value="alpha/beta hydrolase"/>
    <property type="match status" value="2"/>
</dbReference>
<evidence type="ECO:0000313" key="4">
    <source>
        <dbReference type="Proteomes" id="UP000774804"/>
    </source>
</evidence>
<dbReference type="Proteomes" id="UP000736787">
    <property type="component" value="Unassembled WGS sequence"/>
</dbReference>
<proteinExistence type="predicted"/>
<feature type="domain" description="AB hydrolase-1" evidence="1">
    <location>
        <begin position="387"/>
        <end position="479"/>
    </location>
</feature>
<dbReference type="EMBL" id="RCMI01000055">
    <property type="protein sequence ID" value="KAG2939045.1"/>
    <property type="molecule type" value="Genomic_DNA"/>
</dbReference>
<evidence type="ECO:0000259" key="1">
    <source>
        <dbReference type="Pfam" id="PF00561"/>
    </source>
</evidence>
<organism evidence="2 4">
    <name type="scientific">Phytophthora cactorum</name>
    <dbReference type="NCBI Taxonomy" id="29920"/>
    <lineage>
        <taxon>Eukaryota</taxon>
        <taxon>Sar</taxon>
        <taxon>Stramenopiles</taxon>
        <taxon>Oomycota</taxon>
        <taxon>Peronosporomycetes</taxon>
        <taxon>Peronosporales</taxon>
        <taxon>Peronosporaceae</taxon>
        <taxon>Phytophthora</taxon>
    </lineage>
</organism>
<dbReference type="SUPFAM" id="SSF53474">
    <property type="entry name" value="alpha/beta-Hydrolases"/>
    <property type="match status" value="2"/>
</dbReference>
<dbReference type="EMBL" id="RCMK01000050">
    <property type="protein sequence ID" value="KAG2951580.1"/>
    <property type="molecule type" value="Genomic_DNA"/>
</dbReference>
<dbReference type="Pfam" id="PF00561">
    <property type="entry name" value="Abhydrolase_1"/>
    <property type="match status" value="2"/>
</dbReference>
<protein>
    <recommendedName>
        <fullName evidence="1">AB hydrolase-1 domain-containing protein</fullName>
    </recommendedName>
</protein>
<dbReference type="InterPro" id="IPR029058">
    <property type="entry name" value="AB_hydrolase_fold"/>
</dbReference>
<dbReference type="PANTHER" id="PTHR43433">
    <property type="entry name" value="HYDROLASE, ALPHA/BETA FOLD FAMILY PROTEIN"/>
    <property type="match status" value="1"/>
</dbReference>
<evidence type="ECO:0000313" key="2">
    <source>
        <dbReference type="EMBL" id="KAG2939045.1"/>
    </source>
</evidence>
<comment type="caution">
    <text evidence="2">The sequence shown here is derived from an EMBL/GenBank/DDBJ whole genome shotgun (WGS) entry which is preliminary data.</text>
</comment>
<accession>A0A8T1DDT3</accession>
<name>A0A8T1DDT3_9STRA</name>
<dbReference type="Proteomes" id="UP000774804">
    <property type="component" value="Unassembled WGS sequence"/>
</dbReference>
<reference evidence="2" key="1">
    <citation type="submission" date="2018-10" db="EMBL/GenBank/DDBJ databases">
        <title>Effector identification in a new, highly contiguous assembly of the strawberry crown rot pathogen Phytophthora cactorum.</title>
        <authorList>
            <person name="Armitage A.D."/>
            <person name="Nellist C.F."/>
            <person name="Bates H."/>
            <person name="Vickerstaff R.J."/>
            <person name="Harrison R.J."/>
        </authorList>
    </citation>
    <scope>NUCLEOTIDE SEQUENCE</scope>
    <source>
        <strain evidence="2">4032</strain>
        <strain evidence="3">4040</strain>
    </source>
</reference>
<sequence>MPFEPEVVSSPGIHTQRQVEALYAASKYFGEGVAKEAFISTGITASYAVLELPPMNASVGVEQVVLVAGFMQPKDTWAHFIDSLLSKWNQKQRGVGLSILVLDNRGFGGTDAPFGMYSTRTMAEDILALMDHIGWRSAHIVGGSMGGMVAQELALLDLRRVRSLTLVSTSRDRYKASGRSLGLMVRKTFSFSSVPAKANSMVDTLFPQEYVATTRIAETGESVRSAIARMYELQLKKWPEPSLSGVMGQTAAVQTHFVSDERLHDMNDAGFPILIVSAMLDDVIPAAESIVLKEHLSGEHVHTLFFDTGGHGAICQYADEIADEVIETMRRASPPLNGQYTNDFKCSGSIFSEDVWILFCVALDQLKPLLRFTSRLPHHWSATRPQAKYLEQHIACPGKTLKVLTFDNRRVGDSDAPCGIYSTSGMAQDTLAPLDVLGGRTAHVGGVSLGGMIAQEIALGAPNRVQSLSLLATTSGSLMPDASAYSSIFTTIMSSDPTKVPCPSCIRSRS</sequence>
<dbReference type="PANTHER" id="PTHR43433:SF5">
    <property type="entry name" value="AB HYDROLASE-1 DOMAIN-CONTAINING PROTEIN"/>
    <property type="match status" value="1"/>
</dbReference>
<evidence type="ECO:0000313" key="3">
    <source>
        <dbReference type="EMBL" id="KAG2951580.1"/>
    </source>
</evidence>
<dbReference type="InterPro" id="IPR050471">
    <property type="entry name" value="AB_hydrolase"/>
</dbReference>
<gene>
    <name evidence="2" type="ORF">PC115_g3338</name>
    <name evidence="3" type="ORF">PC117_g3478</name>
</gene>
<dbReference type="InterPro" id="IPR000073">
    <property type="entry name" value="AB_hydrolase_1"/>
</dbReference>
<dbReference type="AlphaFoldDB" id="A0A8T1DDT3"/>
<dbReference type="VEuPathDB" id="FungiDB:PC110_g6114"/>
<feature type="domain" description="AB hydrolase-1" evidence="1">
    <location>
        <begin position="64"/>
        <end position="312"/>
    </location>
</feature>
<dbReference type="VEuPathDB" id="FungiDB:PC110_g6113"/>